<dbReference type="PRINTS" id="PR00862">
    <property type="entry name" value="PROLIGOPTASE"/>
</dbReference>
<evidence type="ECO:0000256" key="2">
    <source>
        <dbReference type="ARBA" id="ARBA00005228"/>
    </source>
</evidence>
<comment type="catalytic activity">
    <reaction evidence="1">
        <text>Hydrolysis of Pro-|-Xaa &gt;&gt; Ala-|-Xaa in oligopeptides.</text>
        <dbReference type="EC" id="3.4.21.26"/>
    </reaction>
</comment>
<dbReference type="SUPFAM" id="SSF53474">
    <property type="entry name" value="alpha/beta-Hydrolases"/>
    <property type="match status" value="1"/>
</dbReference>
<reference evidence="9" key="1">
    <citation type="submission" date="2021-01" db="EMBL/GenBank/DDBJ databases">
        <title>Modified the classification status of verrucomicrobia.</title>
        <authorList>
            <person name="Feng X."/>
        </authorList>
    </citation>
    <scope>NUCLEOTIDE SEQUENCE</scope>
    <source>
        <strain evidence="9">KCTC 22201</strain>
    </source>
</reference>
<keyword evidence="4" id="KW-0645">Protease</keyword>
<dbReference type="Gene3D" id="3.40.50.1820">
    <property type="entry name" value="alpha/beta hydrolase"/>
    <property type="match status" value="1"/>
</dbReference>
<dbReference type="InterPro" id="IPR001375">
    <property type="entry name" value="Peptidase_S9_cat"/>
</dbReference>
<evidence type="ECO:0000256" key="1">
    <source>
        <dbReference type="ARBA" id="ARBA00001070"/>
    </source>
</evidence>
<dbReference type="AlphaFoldDB" id="A0A934VCQ8"/>
<evidence type="ECO:0000256" key="6">
    <source>
        <dbReference type="ARBA" id="ARBA00022825"/>
    </source>
</evidence>
<dbReference type="SUPFAM" id="SSF50993">
    <property type="entry name" value="Peptidase/esterase 'gauge' domain"/>
    <property type="match status" value="1"/>
</dbReference>
<dbReference type="Pfam" id="PF02897">
    <property type="entry name" value="Peptidase_S9_N"/>
    <property type="match status" value="1"/>
</dbReference>
<dbReference type="InterPro" id="IPR002470">
    <property type="entry name" value="Peptidase_S9A"/>
</dbReference>
<dbReference type="GO" id="GO:0004252">
    <property type="term" value="F:serine-type endopeptidase activity"/>
    <property type="evidence" value="ECO:0007669"/>
    <property type="project" value="UniProtKB-EC"/>
</dbReference>
<dbReference type="InterPro" id="IPR023302">
    <property type="entry name" value="Pept_S9A_N"/>
</dbReference>
<dbReference type="PANTHER" id="PTHR42881">
    <property type="entry name" value="PROLYL ENDOPEPTIDASE"/>
    <property type="match status" value="1"/>
</dbReference>
<name>A0A934VCQ8_9BACT</name>
<comment type="caution">
    <text evidence="9">The sequence shown here is derived from an EMBL/GenBank/DDBJ whole genome shotgun (WGS) entry which is preliminary data.</text>
</comment>
<gene>
    <name evidence="9" type="ORF">JIN81_16865</name>
</gene>
<dbReference type="Gene3D" id="2.130.10.120">
    <property type="entry name" value="Prolyl oligopeptidase, N-terminal domain"/>
    <property type="match status" value="1"/>
</dbReference>
<dbReference type="FunFam" id="3.40.50.1820:FF:000005">
    <property type="entry name" value="Prolyl endopeptidase"/>
    <property type="match status" value="1"/>
</dbReference>
<keyword evidence="5" id="KW-0378">Hydrolase</keyword>
<evidence type="ECO:0000313" key="9">
    <source>
        <dbReference type="EMBL" id="MBK1828708.1"/>
    </source>
</evidence>
<protein>
    <recommendedName>
        <fullName evidence="3">prolyl oligopeptidase</fullName>
        <ecNumber evidence="3">3.4.21.26</ecNumber>
    </recommendedName>
</protein>
<dbReference type="FunFam" id="2.130.10.120:FF:000001">
    <property type="entry name" value="Prolyl endopeptidase"/>
    <property type="match status" value="1"/>
</dbReference>
<accession>A0A934VCQ8</accession>
<keyword evidence="6" id="KW-0720">Serine protease</keyword>
<dbReference type="EMBL" id="JAENII010000016">
    <property type="protein sequence ID" value="MBK1828708.1"/>
    <property type="molecule type" value="Genomic_DNA"/>
</dbReference>
<keyword evidence="10" id="KW-1185">Reference proteome</keyword>
<comment type="similarity">
    <text evidence="2">Belongs to the peptidase S9A family.</text>
</comment>
<dbReference type="PANTHER" id="PTHR42881:SF2">
    <property type="entry name" value="PROLYL ENDOPEPTIDASE"/>
    <property type="match status" value="1"/>
</dbReference>
<dbReference type="GO" id="GO:0070012">
    <property type="term" value="F:oligopeptidase activity"/>
    <property type="evidence" value="ECO:0007669"/>
    <property type="project" value="TreeGrafter"/>
</dbReference>
<evidence type="ECO:0000313" key="10">
    <source>
        <dbReference type="Proteomes" id="UP000658278"/>
    </source>
</evidence>
<dbReference type="InterPro" id="IPR051167">
    <property type="entry name" value="Prolyl_oligopep/macrocyclase"/>
</dbReference>
<evidence type="ECO:0000259" key="8">
    <source>
        <dbReference type="Pfam" id="PF02897"/>
    </source>
</evidence>
<dbReference type="Proteomes" id="UP000658278">
    <property type="component" value="Unassembled WGS sequence"/>
</dbReference>
<organism evidence="9 10">
    <name type="scientific">Haloferula rosea</name>
    <dbReference type="NCBI Taxonomy" id="490093"/>
    <lineage>
        <taxon>Bacteria</taxon>
        <taxon>Pseudomonadati</taxon>
        <taxon>Verrucomicrobiota</taxon>
        <taxon>Verrucomicrobiia</taxon>
        <taxon>Verrucomicrobiales</taxon>
        <taxon>Verrucomicrobiaceae</taxon>
        <taxon>Haloferula</taxon>
    </lineage>
</organism>
<sequence length="693" mass="77324">MTTALIALATALSYPDTRIDETVETLHGIKVADPYRWLEDDHSEETKAWVKSQNKVTQAYLSGLPQRAEIHDRTARLLDFERIGTPREFGGRWFFTYNSGLQNQSVLMTSASLGGEPELLLDPNSLSKEGTVSLADWTPSKDGKLLAWALSRGGSDWKEIRVRDVTTGKDLKDHLRWVKFSGISWLPDGSGFYYSRYDAPDDQAELTGRNENHQLWFHRIGTPQSADRLVYRRVDHPTWGFYGGVTDDGSYLVIHVSDGTSTKNRSFYQKLGDKTDGDIVELLNEADAAYRFLGNVGSRFFYRTNLDAPRYRVIAIDIENPGREHWEEIIPQSDENLDEVSLVGGHLVCSYLKDARSVIRVHDLNGKHVRDVDLPGLGSAGGFRGRLDDTHTFYGFSSFTDPGAIHRYELATGKSELWRKPDIDFDGSGYVTKQVFIPSKDGTKVPAFIVHRKGIELDGSHRTLLYGYGGFNIPVTPGFSVSRAVWLERGGVFVLACIRGGGEYGKEWHESAIRLKKQNSYDDFIAIAEWLTENGYTSPKKLAIQGGSNGGLLVGACMTQRPELFGACLPAVGVMDLLRFHKFTIGWAWKRDYGDPENPEEFANLLKISPYHNLKPSVRYPATLVTTADHDDRVVPAHSFKFAARLQACQPPDGPPVLIRIDTSAGHGAGTALDKVIDLAADQWAFLEDSLKD</sequence>
<evidence type="ECO:0000259" key="7">
    <source>
        <dbReference type="Pfam" id="PF00326"/>
    </source>
</evidence>
<dbReference type="GO" id="GO:0006508">
    <property type="term" value="P:proteolysis"/>
    <property type="evidence" value="ECO:0007669"/>
    <property type="project" value="UniProtKB-KW"/>
</dbReference>
<dbReference type="Pfam" id="PF00326">
    <property type="entry name" value="Peptidase_S9"/>
    <property type="match status" value="1"/>
</dbReference>
<evidence type="ECO:0000256" key="3">
    <source>
        <dbReference type="ARBA" id="ARBA00011897"/>
    </source>
</evidence>
<evidence type="ECO:0000256" key="4">
    <source>
        <dbReference type="ARBA" id="ARBA00022670"/>
    </source>
</evidence>
<feature type="domain" description="Peptidase S9 prolyl oligopeptidase catalytic" evidence="7">
    <location>
        <begin position="478"/>
        <end position="692"/>
    </location>
</feature>
<evidence type="ECO:0000256" key="5">
    <source>
        <dbReference type="ARBA" id="ARBA00022801"/>
    </source>
</evidence>
<dbReference type="EC" id="3.4.21.26" evidence="3"/>
<feature type="domain" description="Peptidase S9A N-terminal" evidence="8">
    <location>
        <begin position="15"/>
        <end position="420"/>
    </location>
</feature>
<dbReference type="InterPro" id="IPR029058">
    <property type="entry name" value="AB_hydrolase_fold"/>
</dbReference>
<dbReference type="GO" id="GO:0005829">
    <property type="term" value="C:cytosol"/>
    <property type="evidence" value="ECO:0007669"/>
    <property type="project" value="TreeGrafter"/>
</dbReference>
<proteinExistence type="inferred from homology"/>
<dbReference type="RefSeq" id="WP_200282661.1">
    <property type="nucleotide sequence ID" value="NZ_JAENII010000016.1"/>
</dbReference>